<dbReference type="PANTHER" id="PTHR43827">
    <property type="entry name" value="2,5-DIKETO-D-GLUCONIC ACID REDUCTASE"/>
    <property type="match status" value="1"/>
</dbReference>
<dbReference type="AlphaFoldDB" id="A0A2U1T7Q6"/>
<feature type="site" description="Lowers pKa of active site Tyr" evidence="6">
    <location>
        <position position="82"/>
    </location>
</feature>
<dbReference type="CDD" id="cd19071">
    <property type="entry name" value="AKR_AKR1-5-like"/>
    <property type="match status" value="1"/>
</dbReference>
<evidence type="ECO:0000256" key="4">
    <source>
        <dbReference type="PIRSR" id="PIRSR000097-1"/>
    </source>
</evidence>
<keyword evidence="2" id="KW-0521">NADP</keyword>
<name>A0A2U1T7Q6_9CORY</name>
<dbReference type="KEGG" id="cyz:C3B44_08260"/>
<dbReference type="PIRSF" id="PIRSF000097">
    <property type="entry name" value="AKR"/>
    <property type="match status" value="1"/>
</dbReference>
<evidence type="ECO:0000256" key="2">
    <source>
        <dbReference type="ARBA" id="ARBA00022857"/>
    </source>
</evidence>
<dbReference type="RefSeq" id="WP_108431961.1">
    <property type="nucleotide sequence ID" value="NZ_CP026947.1"/>
</dbReference>
<dbReference type="EMBL" id="QEEZ01000006">
    <property type="protein sequence ID" value="PWC02034.1"/>
    <property type="molecule type" value="Genomic_DNA"/>
</dbReference>
<feature type="binding site" evidence="5">
    <location>
        <position position="115"/>
    </location>
    <ligand>
        <name>substrate</name>
    </ligand>
</feature>
<dbReference type="InterPro" id="IPR018170">
    <property type="entry name" value="Aldo/ket_reductase_CS"/>
</dbReference>
<dbReference type="PRINTS" id="PR00069">
    <property type="entry name" value="ALDKETRDTASE"/>
</dbReference>
<comment type="caution">
    <text evidence="8">The sequence shown here is derived from an EMBL/GenBank/DDBJ whole genome shotgun (WGS) entry which is preliminary data.</text>
</comment>
<sequence>MTNAQIPTVELNDGTEMPLVGMGTYKLHGEELKAAVRAALEAGYRHIDTASFYGNEEDLGAAVNDAIAAGDVEREELFIATKAWNDEQGAEEIPQAFRRSLKRLGLDYLDLYLLHWPWPQNGTYNESFEAIARIQGLGDVQSIGVCNFYEEVLEDLVSKTGVTPAVNQVEMHVGFTQPKLRALHDKLGIVSQAWAPLGRGVPLNDPDIKAIGARHDASSAQVVLSYLLHLGVSVIPKSADAQRVVNNLGAAGVELDRKDLDVLDALEGRAEYGRLSNDPRTYPG</sequence>
<keyword evidence="9" id="KW-1185">Reference proteome</keyword>
<dbReference type="InterPro" id="IPR020471">
    <property type="entry name" value="AKR"/>
</dbReference>
<dbReference type="PROSITE" id="PS00798">
    <property type="entry name" value="ALDOKETO_REDUCTASE_1"/>
    <property type="match status" value="1"/>
</dbReference>
<feature type="active site" description="Proton donor" evidence="4">
    <location>
        <position position="53"/>
    </location>
</feature>
<evidence type="ECO:0000313" key="9">
    <source>
        <dbReference type="Proteomes" id="UP000244989"/>
    </source>
</evidence>
<dbReference type="FunFam" id="3.20.20.100:FF:000002">
    <property type="entry name" value="2,5-diketo-D-gluconic acid reductase A"/>
    <property type="match status" value="1"/>
</dbReference>
<dbReference type="OrthoDB" id="9804790at2"/>
<dbReference type="InterPro" id="IPR036812">
    <property type="entry name" value="NAD(P)_OxRdtase_dom_sf"/>
</dbReference>
<dbReference type="GO" id="GO:0016616">
    <property type="term" value="F:oxidoreductase activity, acting on the CH-OH group of donors, NAD or NADP as acceptor"/>
    <property type="evidence" value="ECO:0007669"/>
    <property type="project" value="UniProtKB-ARBA"/>
</dbReference>
<evidence type="ECO:0000256" key="3">
    <source>
        <dbReference type="ARBA" id="ARBA00023002"/>
    </source>
</evidence>
<reference evidence="9" key="1">
    <citation type="submission" date="2018-04" db="EMBL/GenBank/DDBJ databases">
        <authorList>
            <person name="Liu S."/>
            <person name="Wang Z."/>
            <person name="Li J."/>
        </authorList>
    </citation>
    <scope>NUCLEOTIDE SEQUENCE [LARGE SCALE GENOMIC DNA]</scope>
    <source>
        <strain evidence="9">2189</strain>
    </source>
</reference>
<dbReference type="Gene3D" id="3.20.20.100">
    <property type="entry name" value="NADP-dependent oxidoreductase domain"/>
    <property type="match status" value="1"/>
</dbReference>
<dbReference type="PROSITE" id="PS00062">
    <property type="entry name" value="ALDOKETO_REDUCTASE_2"/>
    <property type="match status" value="1"/>
</dbReference>
<comment type="similarity">
    <text evidence="1">Belongs to the aldo/keto reductase family.</text>
</comment>
<accession>A0A2U1T7Q6</accession>
<evidence type="ECO:0000256" key="1">
    <source>
        <dbReference type="ARBA" id="ARBA00007905"/>
    </source>
</evidence>
<dbReference type="Proteomes" id="UP000244989">
    <property type="component" value="Unassembled WGS sequence"/>
</dbReference>
<dbReference type="InterPro" id="IPR023210">
    <property type="entry name" value="NADP_OxRdtase_dom"/>
</dbReference>
<proteinExistence type="inferred from homology"/>
<evidence type="ECO:0000256" key="5">
    <source>
        <dbReference type="PIRSR" id="PIRSR000097-2"/>
    </source>
</evidence>
<organism evidence="8 9">
    <name type="scientific">Corynebacterium yudongzhengii</name>
    <dbReference type="NCBI Taxonomy" id="2080740"/>
    <lineage>
        <taxon>Bacteria</taxon>
        <taxon>Bacillati</taxon>
        <taxon>Actinomycetota</taxon>
        <taxon>Actinomycetes</taxon>
        <taxon>Mycobacteriales</taxon>
        <taxon>Corynebacteriaceae</taxon>
        <taxon>Corynebacterium</taxon>
    </lineage>
</organism>
<dbReference type="PANTHER" id="PTHR43827:SF3">
    <property type="entry name" value="NADP-DEPENDENT OXIDOREDUCTASE DOMAIN-CONTAINING PROTEIN"/>
    <property type="match status" value="1"/>
</dbReference>
<dbReference type="SUPFAM" id="SSF51430">
    <property type="entry name" value="NAD(P)-linked oxidoreductase"/>
    <property type="match status" value="1"/>
</dbReference>
<dbReference type="Pfam" id="PF00248">
    <property type="entry name" value="Aldo_ket_red"/>
    <property type="match status" value="1"/>
</dbReference>
<keyword evidence="3" id="KW-0560">Oxidoreductase</keyword>
<evidence type="ECO:0000256" key="6">
    <source>
        <dbReference type="PIRSR" id="PIRSR000097-3"/>
    </source>
</evidence>
<feature type="domain" description="NADP-dependent oxidoreductase" evidence="7">
    <location>
        <begin position="21"/>
        <end position="266"/>
    </location>
</feature>
<protein>
    <submittedName>
        <fullName evidence="8">Aldo/keto reductase</fullName>
    </submittedName>
</protein>
<evidence type="ECO:0000313" key="8">
    <source>
        <dbReference type="EMBL" id="PWC02034.1"/>
    </source>
</evidence>
<gene>
    <name evidence="8" type="ORF">DF222_04115</name>
</gene>
<evidence type="ECO:0000259" key="7">
    <source>
        <dbReference type="Pfam" id="PF00248"/>
    </source>
</evidence>